<organism evidence="1">
    <name type="scientific">Paraconexibacter sp. AEG42_29</name>
    <dbReference type="NCBI Taxonomy" id="2997339"/>
    <lineage>
        <taxon>Bacteria</taxon>
        <taxon>Bacillati</taxon>
        <taxon>Actinomycetota</taxon>
        <taxon>Thermoleophilia</taxon>
        <taxon>Solirubrobacterales</taxon>
        <taxon>Paraconexibacteraceae</taxon>
        <taxon>Paraconexibacter</taxon>
    </lineage>
</organism>
<protein>
    <submittedName>
        <fullName evidence="1">Uncharacterized protein</fullName>
    </submittedName>
</protein>
<dbReference type="KEGG" id="parq:DSM112329_01864"/>
<name>A0AAU7ATL7_9ACTN</name>
<dbReference type="AlphaFoldDB" id="A0AAU7ATL7"/>
<gene>
    <name evidence="1" type="ORF">DSM112329_01864</name>
</gene>
<evidence type="ECO:0000313" key="1">
    <source>
        <dbReference type="EMBL" id="XAY05023.1"/>
    </source>
</evidence>
<accession>A0AAU7ATL7</accession>
<dbReference type="RefSeq" id="WP_354701545.1">
    <property type="nucleotide sequence ID" value="NZ_CP114014.1"/>
</dbReference>
<sequence>MGTLPEPNRPFRWNVPTAQLGSLLDGVPEPDLWFADELVPCAAKLLARSQGGDLHFVGRSLDSVHDLLTGALQGTSAASRLHTLPISIRWLGVEPLAPHELAQLRANMTAAGLAPAALARRRTPVVFTDIVASGGTYENIHGILRDWIADERGQWDVIRHKLRYLGVTIREHTSPNTHRWQQHAAWTRELPARAIANVSLGFDVSVYFSNGQPKTSLSFSRPLWQDEQVATPGRSEERLTALAEAVAVTELGARKATREAIARLLSREPSFAEPWLRSLALELRR</sequence>
<proteinExistence type="predicted"/>
<dbReference type="EMBL" id="CP114014">
    <property type="protein sequence ID" value="XAY05023.1"/>
    <property type="molecule type" value="Genomic_DNA"/>
</dbReference>
<reference evidence="1" key="1">
    <citation type="submission" date="2022-12" db="EMBL/GenBank/DDBJ databases">
        <title>Paraconexibacter alkalitolerans sp. nov. and Baekduia alba sp. nov., isolated from soil and emended description of the genera Paraconexibacter (Chun et al., 2020) and Baekduia (An et al., 2020).</title>
        <authorList>
            <person name="Vieira S."/>
            <person name="Huber K.J."/>
            <person name="Geppert A."/>
            <person name="Wolf J."/>
            <person name="Neumann-Schaal M."/>
            <person name="Muesken M."/>
            <person name="Overmann J."/>
        </authorList>
    </citation>
    <scope>NUCLEOTIDE SEQUENCE</scope>
    <source>
        <strain evidence="1">AEG42_29</strain>
    </source>
</reference>